<dbReference type="InterPro" id="IPR042094">
    <property type="entry name" value="T2SS_GspF_sf"/>
</dbReference>
<dbReference type="EMBL" id="BAAFGK010000004">
    <property type="protein sequence ID" value="GAB0057146.1"/>
    <property type="molecule type" value="Genomic_DNA"/>
</dbReference>
<comment type="similarity">
    <text evidence="2">Belongs to the GSP F family.</text>
</comment>
<dbReference type="Gene3D" id="1.20.81.30">
    <property type="entry name" value="Type II secretion system (T2SS), domain F"/>
    <property type="match status" value="2"/>
</dbReference>
<gene>
    <name evidence="9" type="primary">epsF_4</name>
    <name evidence="9" type="ORF">SIID45300_01469</name>
</gene>
<sequence>MPEFRFVGRMEGKSVDGVINAANHEAVIEQLFNRRIEPLEIHEVQTSSASLELEIMVEWPSEDDKILFARQMYTLAKSGVSLVRSFQGLVESTHNKKLKQAMVKIIEELQSGKELSVAMNEHPKIFDKLFTRIIRMGEETGRMEESFLQLYQYMEVDKNTRRMIKTALRYPTFVVTAIVLAMFAVNYYVIPNFANMFSKMGADLPLATRILLATSAFVQQYALWILVGISSSVYSFLLYIKTTDGRLWWDGQRLKLPIVGSIINRATLARYARAFSMGSRAGLPVIQILTAVEDAVDNAFMAQRIAGMREGIERGESLTQASYNSGLFTPLVLQMVSVGEETGGVGEMMTEVADFYEREVEYEVKGLSSAIEPILLTVIGAMVLVLALGIFMPMWDMSSAAMNKARH</sequence>
<keyword evidence="4 7" id="KW-0812">Transmembrane</keyword>
<keyword evidence="3" id="KW-1003">Cell membrane</keyword>
<dbReference type="Proteomes" id="UP001628193">
    <property type="component" value="Unassembled WGS sequence"/>
</dbReference>
<evidence type="ECO:0000256" key="1">
    <source>
        <dbReference type="ARBA" id="ARBA00004651"/>
    </source>
</evidence>
<dbReference type="PANTHER" id="PTHR30012">
    <property type="entry name" value="GENERAL SECRETION PATHWAY PROTEIN"/>
    <property type="match status" value="1"/>
</dbReference>
<evidence type="ECO:0000256" key="7">
    <source>
        <dbReference type="SAM" id="Phobius"/>
    </source>
</evidence>
<organism evidence="9 10">
    <name type="scientific">Candidatus Magnetaquiglobus chichijimensis</name>
    <dbReference type="NCBI Taxonomy" id="3141448"/>
    <lineage>
        <taxon>Bacteria</taxon>
        <taxon>Pseudomonadati</taxon>
        <taxon>Pseudomonadota</taxon>
        <taxon>Magnetococcia</taxon>
        <taxon>Magnetococcales</taxon>
        <taxon>Candidatus Magnetaquicoccaceae</taxon>
        <taxon>Candidatus Magnetaquiglobus</taxon>
    </lineage>
</organism>
<feature type="domain" description="Type II secretion system protein GspF" evidence="8">
    <location>
        <begin position="272"/>
        <end position="393"/>
    </location>
</feature>
<evidence type="ECO:0000256" key="5">
    <source>
        <dbReference type="ARBA" id="ARBA00022989"/>
    </source>
</evidence>
<dbReference type="InterPro" id="IPR018076">
    <property type="entry name" value="T2SS_GspF_dom"/>
</dbReference>
<evidence type="ECO:0000256" key="2">
    <source>
        <dbReference type="ARBA" id="ARBA00005745"/>
    </source>
</evidence>
<dbReference type="PRINTS" id="PR00812">
    <property type="entry name" value="BCTERIALGSPF"/>
</dbReference>
<keyword evidence="5 7" id="KW-1133">Transmembrane helix</keyword>
<evidence type="ECO:0000256" key="3">
    <source>
        <dbReference type="ARBA" id="ARBA00022475"/>
    </source>
</evidence>
<dbReference type="RefSeq" id="WP_420904851.1">
    <property type="nucleotide sequence ID" value="NZ_BAAFGK010000004.1"/>
</dbReference>
<reference evidence="9 10" key="2">
    <citation type="submission" date="2024-09" db="EMBL/GenBank/DDBJ databases">
        <title>Draft genome sequence of Candidatus Magnetaquicoccaceae bacterium FCR-1.</title>
        <authorList>
            <person name="Shimoshige H."/>
            <person name="Shimamura S."/>
            <person name="Taoka A."/>
            <person name="Kobayashi H."/>
            <person name="Maekawa T."/>
        </authorList>
    </citation>
    <scope>NUCLEOTIDE SEQUENCE [LARGE SCALE GENOMIC DNA]</scope>
    <source>
        <strain evidence="9 10">FCR-1</strain>
    </source>
</reference>
<comment type="caution">
    <text evidence="9">The sequence shown here is derived from an EMBL/GenBank/DDBJ whole genome shotgun (WGS) entry which is preliminary data.</text>
</comment>
<name>A0ABQ0C8C9_9PROT</name>
<comment type="subcellular location">
    <subcellularLocation>
        <location evidence="1">Cell membrane</location>
        <topology evidence="1">Multi-pass membrane protein</topology>
    </subcellularLocation>
</comment>
<proteinExistence type="inferred from homology"/>
<keyword evidence="10" id="KW-1185">Reference proteome</keyword>
<feature type="domain" description="Type II secretion system protein GspF" evidence="8">
    <location>
        <begin position="68"/>
        <end position="191"/>
    </location>
</feature>
<evidence type="ECO:0000256" key="6">
    <source>
        <dbReference type="ARBA" id="ARBA00023136"/>
    </source>
</evidence>
<evidence type="ECO:0000313" key="10">
    <source>
        <dbReference type="Proteomes" id="UP001628193"/>
    </source>
</evidence>
<dbReference type="PANTHER" id="PTHR30012:SF4">
    <property type="entry name" value="MSHA BIOGENESIS PROTEIN MSHG"/>
    <property type="match status" value="1"/>
</dbReference>
<feature type="transmembrane region" description="Helical" evidence="7">
    <location>
        <begin position="168"/>
        <end position="190"/>
    </location>
</feature>
<feature type="transmembrane region" description="Helical" evidence="7">
    <location>
        <begin position="221"/>
        <end position="240"/>
    </location>
</feature>
<feature type="transmembrane region" description="Helical" evidence="7">
    <location>
        <begin position="374"/>
        <end position="395"/>
    </location>
</feature>
<evidence type="ECO:0000256" key="4">
    <source>
        <dbReference type="ARBA" id="ARBA00022692"/>
    </source>
</evidence>
<reference evidence="9 10" key="1">
    <citation type="submission" date="2024-05" db="EMBL/GenBank/DDBJ databases">
        <authorList>
            <consortium name="Candidatus Magnetaquicoccaceae bacterium FCR-1 genome sequencing consortium"/>
            <person name="Shimoshige H."/>
            <person name="Shimamura S."/>
            <person name="Taoka A."/>
            <person name="Kobayashi H."/>
            <person name="Maekawa T."/>
        </authorList>
    </citation>
    <scope>NUCLEOTIDE SEQUENCE [LARGE SCALE GENOMIC DNA]</scope>
    <source>
        <strain evidence="9 10">FCR-1</strain>
    </source>
</reference>
<dbReference type="InterPro" id="IPR003004">
    <property type="entry name" value="GspF/PilC"/>
</dbReference>
<evidence type="ECO:0000313" key="9">
    <source>
        <dbReference type="EMBL" id="GAB0057146.1"/>
    </source>
</evidence>
<evidence type="ECO:0000259" key="8">
    <source>
        <dbReference type="Pfam" id="PF00482"/>
    </source>
</evidence>
<protein>
    <submittedName>
        <fullName evidence="9">Type II secretion system protein F</fullName>
    </submittedName>
</protein>
<accession>A0ABQ0C8C9</accession>
<keyword evidence="6 7" id="KW-0472">Membrane</keyword>
<dbReference type="Pfam" id="PF00482">
    <property type="entry name" value="T2SSF"/>
    <property type="match status" value="2"/>
</dbReference>